<sequence>MDDLEASIAQIIDQTQATLFENPELSINDDILTIPLGVESFPEKLLSGEFSEDGATSLNRKELILKKILGDVVSGTGENSVQKVCLLLDLCYHLKCRSEDETESKMWASLFFDLTATCILTLPFPHELGNFYLYLNSRLPWYLEGLSKEPVPVGETNLKMGIRPPAAKLFFSIDTLLKNLNSHSLFLTPAHFDLVHRLLWWISQLIPINDNCNINKRAKIMEDYPESFWAPHLPALGSSATILSDWVSICDDWFLHPLHWVFSHPRDKLSIEPILHRFLDEVLSFESDFYKMVKNKKEKNAKQQAAVNGKEYYSLNFINGDFGKIKDSRDSISESKIEFWKYFNSVAEKNENVIQLLPLELDLFDLKAFQDRIEAFEYGYFRKLVIIQIFLTVSLFHEIISDSTLAHYCGKIFNQTVTTHSTKMRVEYGDNTLNKNEKPLKFLSAKKHRILTFYQTNDTPFYELLKSIVNNEVETLKQKVGDYADMKDIHWSSAALSKPVINDSFKKFGWIKLGNKKLDSLWKVPSGLELAKKFSESNRKNPSELYKSIVSGYKENSELENNDSVNVKQWQTLRSLRSEYLFEFNKVSEKTTLNGFADETLVTKDIESKKEILANRAQKKKNIHTQAVAEAEQYFKDIEQKRRDLLEAKIKSQREALESSKTENTSSADTGTENKTDAPKRELEGEPSESQEDSSPKKRKINPETSPETPEVATDGAEPTKVPETTDNSDAVENSEAPEAAA</sequence>
<name>A0ABX6EQ10_KLUMA</name>
<accession>A0ABX6EQ10</accession>
<organism evidence="2 3">
    <name type="scientific">Kluyveromyces marxianus</name>
    <name type="common">Yeast</name>
    <name type="synonym">Candida kefyr</name>
    <dbReference type="NCBI Taxonomy" id="4911"/>
    <lineage>
        <taxon>Eukaryota</taxon>
        <taxon>Fungi</taxon>
        <taxon>Dikarya</taxon>
        <taxon>Ascomycota</taxon>
        <taxon>Saccharomycotina</taxon>
        <taxon>Saccharomycetes</taxon>
        <taxon>Saccharomycetales</taxon>
        <taxon>Saccharomycetaceae</taxon>
        <taxon>Kluyveromyces</taxon>
    </lineage>
</organism>
<feature type="compositionally biased region" description="Polar residues" evidence="1">
    <location>
        <begin position="723"/>
        <end position="732"/>
    </location>
</feature>
<protein>
    <submittedName>
        <fullName evidence="2">THO complex subunit HPR1</fullName>
    </submittedName>
</protein>
<dbReference type="InterPro" id="IPR021861">
    <property type="entry name" value="THO_THOC1"/>
</dbReference>
<feature type="compositionally biased region" description="Polar residues" evidence="1">
    <location>
        <begin position="662"/>
        <end position="671"/>
    </location>
</feature>
<dbReference type="Pfam" id="PF11957">
    <property type="entry name" value="efThoc1"/>
    <property type="match status" value="1"/>
</dbReference>
<evidence type="ECO:0000313" key="3">
    <source>
        <dbReference type="Proteomes" id="UP000422736"/>
    </source>
</evidence>
<feature type="compositionally biased region" description="Basic and acidic residues" evidence="1">
    <location>
        <begin position="672"/>
        <end position="684"/>
    </location>
</feature>
<evidence type="ECO:0000256" key="1">
    <source>
        <dbReference type="SAM" id="MobiDB-lite"/>
    </source>
</evidence>
<proteinExistence type="predicted"/>
<feature type="region of interest" description="Disordered" evidence="1">
    <location>
        <begin position="653"/>
        <end position="742"/>
    </location>
</feature>
<reference evidence="2 3" key="1">
    <citation type="submission" date="2016-03" db="EMBL/GenBank/DDBJ databases">
        <title>How can Kluyveromyces marxianus grow so fast - potential evolutionary course in Saccharomyces Complex revealed by comparative genomics.</title>
        <authorList>
            <person name="Mo W."/>
            <person name="Lu W."/>
            <person name="Yang X."/>
            <person name="Qi J."/>
            <person name="Lv H."/>
        </authorList>
    </citation>
    <scope>NUCLEOTIDE SEQUENCE [LARGE SCALE GENOMIC DNA]</scope>
    <source>
        <strain evidence="2 3">FIM1</strain>
    </source>
</reference>
<reference evidence="2 3" key="2">
    <citation type="submission" date="2019-11" db="EMBL/GenBank/DDBJ databases">
        <authorList>
            <person name="Lu H."/>
        </authorList>
    </citation>
    <scope>NUCLEOTIDE SEQUENCE [LARGE SCALE GENOMIC DNA]</scope>
    <source>
        <strain evidence="2 3">FIM1</strain>
    </source>
</reference>
<evidence type="ECO:0000313" key="2">
    <source>
        <dbReference type="EMBL" id="QGN14388.1"/>
    </source>
</evidence>
<gene>
    <name evidence="2" type="primary">HPR1</name>
    <name evidence="2" type="ORF">FIM1_1048</name>
</gene>
<dbReference type="EMBL" id="CP015055">
    <property type="protein sequence ID" value="QGN14388.1"/>
    <property type="molecule type" value="Genomic_DNA"/>
</dbReference>
<dbReference type="Proteomes" id="UP000422736">
    <property type="component" value="Chromosome 2"/>
</dbReference>
<keyword evidence="3" id="KW-1185">Reference proteome</keyword>